<comment type="cofactor">
    <cofactor evidence="6">
        <name>Mg(2+)</name>
        <dbReference type="ChEBI" id="CHEBI:18420"/>
    </cofactor>
    <text evidence="6">Binds 1 Mg(2+) ion per monomer.</text>
</comment>
<dbReference type="InterPro" id="IPR029903">
    <property type="entry name" value="RmlD-like-bd"/>
</dbReference>
<protein>
    <recommendedName>
        <fullName evidence="4 6">dTDP-4-dehydrorhamnose reductase</fullName>
        <ecNumber evidence="3 6">1.1.1.133</ecNumber>
    </recommendedName>
</protein>
<keyword evidence="9" id="KW-1185">Reference proteome</keyword>
<comment type="caution">
    <text evidence="8">The sequence shown here is derived from an EMBL/GenBank/DDBJ whole genome shotgun (WGS) entry which is preliminary data.</text>
</comment>
<dbReference type="Gene3D" id="3.90.25.10">
    <property type="entry name" value="UDP-galactose 4-epimerase, domain 1"/>
    <property type="match status" value="1"/>
</dbReference>
<proteinExistence type="inferred from homology"/>
<dbReference type="EMBL" id="QJRY01000006">
    <property type="protein sequence ID" value="PYB71703.1"/>
    <property type="molecule type" value="Genomic_DNA"/>
</dbReference>
<evidence type="ECO:0000256" key="4">
    <source>
        <dbReference type="ARBA" id="ARBA00017099"/>
    </source>
</evidence>
<dbReference type="NCBIfam" id="TIGR01214">
    <property type="entry name" value="rmlD"/>
    <property type="match status" value="1"/>
</dbReference>
<dbReference type="EC" id="1.1.1.133" evidence="3 6"/>
<dbReference type="PANTHER" id="PTHR10491">
    <property type="entry name" value="DTDP-4-DEHYDRORHAMNOSE REDUCTASE"/>
    <property type="match status" value="1"/>
</dbReference>
<evidence type="ECO:0000256" key="2">
    <source>
        <dbReference type="ARBA" id="ARBA00010944"/>
    </source>
</evidence>
<organism evidence="8 9">
    <name type="scientific">Rhizobium wuzhouense</name>
    <dbReference type="NCBI Taxonomy" id="1986026"/>
    <lineage>
        <taxon>Bacteria</taxon>
        <taxon>Pseudomonadati</taxon>
        <taxon>Pseudomonadota</taxon>
        <taxon>Alphaproteobacteria</taxon>
        <taxon>Hyphomicrobiales</taxon>
        <taxon>Rhizobiaceae</taxon>
        <taxon>Rhizobium/Agrobacterium group</taxon>
        <taxon>Rhizobium</taxon>
    </lineage>
</organism>
<keyword evidence="6" id="KW-0521">NADP</keyword>
<reference evidence="8 9" key="1">
    <citation type="submission" date="2018-06" db="EMBL/GenBank/DDBJ databases">
        <title>Rhizobium wuzhouense sp. nov., isolated from roots of Oryza officinalis.</title>
        <authorList>
            <person name="Yuan T."/>
        </authorList>
    </citation>
    <scope>NUCLEOTIDE SEQUENCE [LARGE SCALE GENOMIC DNA]</scope>
    <source>
        <strain evidence="8 9">W44</strain>
    </source>
</reference>
<sequence>MSGSSADNASSWSRLSSLGRKDIEAGRKPLRMLVTGREGQVVSALVELGWHQEEFEILALGRPDLDLADTRSIDGAITARRPDIIVSAAAYTAVDQAETDKASAHAVNSIAPGEIGRVASRLGIPVIHLSTDYVFDGTKTSPYEETDPTNPLGVYGRSKLEGEYALAAATDDHVILRTAWVYSPFGRNFLKTMLTVAATRDHLSVVDDQQGNPTSALDIADAIVTVARNLLQERASTLRGTFHLAGRGAASWADFAAGIFETSRPMGGPSAELARITSADYPTAARRPANSRLHTAKLASVHGVTMPDWQSSMRTVVSRCLPLRDNNHQNPSKI</sequence>
<dbReference type="Gene3D" id="3.40.50.720">
    <property type="entry name" value="NAD(P)-binding Rossmann-like Domain"/>
    <property type="match status" value="1"/>
</dbReference>
<evidence type="ECO:0000256" key="6">
    <source>
        <dbReference type="RuleBase" id="RU364082"/>
    </source>
</evidence>
<dbReference type="CDD" id="cd05254">
    <property type="entry name" value="dTDP_HR_like_SDR_e"/>
    <property type="match status" value="1"/>
</dbReference>
<dbReference type="PANTHER" id="PTHR10491:SF4">
    <property type="entry name" value="METHIONINE ADENOSYLTRANSFERASE 2 SUBUNIT BETA"/>
    <property type="match status" value="1"/>
</dbReference>
<evidence type="ECO:0000256" key="3">
    <source>
        <dbReference type="ARBA" id="ARBA00012929"/>
    </source>
</evidence>
<dbReference type="InterPro" id="IPR036291">
    <property type="entry name" value="NAD(P)-bd_dom_sf"/>
</dbReference>
<dbReference type="InterPro" id="IPR005913">
    <property type="entry name" value="dTDP_dehydrorham_reduct"/>
</dbReference>
<dbReference type="Pfam" id="PF04321">
    <property type="entry name" value="RmlD_sub_bind"/>
    <property type="match status" value="1"/>
</dbReference>
<comment type="similarity">
    <text evidence="2 6">Belongs to the dTDP-4-dehydrorhamnose reductase family.</text>
</comment>
<evidence type="ECO:0000313" key="8">
    <source>
        <dbReference type="EMBL" id="PYB71703.1"/>
    </source>
</evidence>
<evidence type="ECO:0000313" key="9">
    <source>
        <dbReference type="Proteomes" id="UP000247536"/>
    </source>
</evidence>
<feature type="domain" description="RmlD-like substrate binding" evidence="7">
    <location>
        <begin position="31"/>
        <end position="319"/>
    </location>
</feature>
<name>A0ABX5NNE7_9HYPH</name>
<dbReference type="Proteomes" id="UP000247536">
    <property type="component" value="Unassembled WGS sequence"/>
</dbReference>
<gene>
    <name evidence="8" type="primary">rfbD</name>
    <name evidence="8" type="ORF">DMY87_15940</name>
</gene>
<dbReference type="SUPFAM" id="SSF51735">
    <property type="entry name" value="NAD(P)-binding Rossmann-fold domains"/>
    <property type="match status" value="1"/>
</dbReference>
<evidence type="ECO:0000259" key="7">
    <source>
        <dbReference type="Pfam" id="PF04321"/>
    </source>
</evidence>
<evidence type="ECO:0000256" key="1">
    <source>
        <dbReference type="ARBA" id="ARBA00004781"/>
    </source>
</evidence>
<keyword evidence="6" id="KW-0560">Oxidoreductase</keyword>
<evidence type="ECO:0000256" key="5">
    <source>
        <dbReference type="ARBA" id="ARBA00048200"/>
    </source>
</evidence>
<comment type="catalytic activity">
    <reaction evidence="5 6">
        <text>dTDP-beta-L-rhamnose + NADP(+) = dTDP-4-dehydro-beta-L-rhamnose + NADPH + H(+)</text>
        <dbReference type="Rhea" id="RHEA:21796"/>
        <dbReference type="ChEBI" id="CHEBI:15378"/>
        <dbReference type="ChEBI" id="CHEBI:57510"/>
        <dbReference type="ChEBI" id="CHEBI:57783"/>
        <dbReference type="ChEBI" id="CHEBI:58349"/>
        <dbReference type="ChEBI" id="CHEBI:62830"/>
        <dbReference type="EC" id="1.1.1.133"/>
    </reaction>
</comment>
<comment type="pathway">
    <text evidence="1 6">Carbohydrate biosynthesis; dTDP-L-rhamnose biosynthesis.</text>
</comment>
<comment type="function">
    <text evidence="6">Catalyzes the reduction of dTDP-6-deoxy-L-lyxo-4-hexulose to yield dTDP-L-rhamnose.</text>
</comment>
<accession>A0ABX5NNE7</accession>